<dbReference type="InterPro" id="IPR013595">
    <property type="entry name" value="Pept_S33_TAP-like_C"/>
</dbReference>
<protein>
    <submittedName>
        <fullName evidence="6">Alpha/beta-hydrolase</fullName>
    </submittedName>
</protein>
<reference evidence="6 7" key="1">
    <citation type="journal article" date="2016" name="Mol. Biol. Evol.">
        <title>Comparative Genomics of Early-Diverging Mushroom-Forming Fungi Provides Insights into the Origins of Lignocellulose Decay Capabilities.</title>
        <authorList>
            <person name="Nagy L.G."/>
            <person name="Riley R."/>
            <person name="Tritt A."/>
            <person name="Adam C."/>
            <person name="Daum C."/>
            <person name="Floudas D."/>
            <person name="Sun H."/>
            <person name="Yadav J.S."/>
            <person name="Pangilinan J."/>
            <person name="Larsson K.H."/>
            <person name="Matsuura K."/>
            <person name="Barry K."/>
            <person name="Labutti K."/>
            <person name="Kuo R."/>
            <person name="Ohm R.A."/>
            <person name="Bhattacharya S.S."/>
            <person name="Shirouzu T."/>
            <person name="Yoshinaga Y."/>
            <person name="Martin F.M."/>
            <person name="Grigoriev I.V."/>
            <person name="Hibbett D.S."/>
        </authorList>
    </citation>
    <scope>NUCLEOTIDE SEQUENCE [LARGE SCALE GENOMIC DNA]</scope>
    <source>
        <strain evidence="6 7">93-53</strain>
    </source>
</reference>
<dbReference type="Proteomes" id="UP000076871">
    <property type="component" value="Unassembled WGS sequence"/>
</dbReference>
<evidence type="ECO:0000259" key="5">
    <source>
        <dbReference type="Pfam" id="PF08386"/>
    </source>
</evidence>
<keyword evidence="3" id="KW-1133">Transmembrane helix</keyword>
<evidence type="ECO:0000256" key="3">
    <source>
        <dbReference type="SAM" id="Phobius"/>
    </source>
</evidence>
<organism evidence="6 7">
    <name type="scientific">Laetiporus sulphureus 93-53</name>
    <dbReference type="NCBI Taxonomy" id="1314785"/>
    <lineage>
        <taxon>Eukaryota</taxon>
        <taxon>Fungi</taxon>
        <taxon>Dikarya</taxon>
        <taxon>Basidiomycota</taxon>
        <taxon>Agaricomycotina</taxon>
        <taxon>Agaricomycetes</taxon>
        <taxon>Polyporales</taxon>
        <taxon>Laetiporus</taxon>
    </lineage>
</organism>
<dbReference type="SUPFAM" id="SSF53474">
    <property type="entry name" value="alpha/beta-Hydrolases"/>
    <property type="match status" value="1"/>
</dbReference>
<dbReference type="GeneID" id="63820916"/>
<evidence type="ECO:0000256" key="1">
    <source>
        <dbReference type="ARBA" id="ARBA00010088"/>
    </source>
</evidence>
<keyword evidence="3" id="KW-0472">Membrane</keyword>
<evidence type="ECO:0000313" key="7">
    <source>
        <dbReference type="Proteomes" id="UP000076871"/>
    </source>
</evidence>
<dbReference type="InParanoid" id="A0A165GKZ3"/>
<dbReference type="Gene3D" id="3.40.50.1820">
    <property type="entry name" value="alpha/beta hydrolase"/>
    <property type="match status" value="1"/>
</dbReference>
<keyword evidence="3" id="KW-0812">Transmembrane</keyword>
<sequence>MVLDAIKSQLSWGPVADHERDYDSRPQNRFRLVRAVISLLIIVCSVQALTRIWTADSYTKPLMNTDSLTAQSSDFDWVSISPSNNIIWTPCYSGHQCTRLLLPLDYLSPATVTPNVTIALRMIPATDKENYKGTIMVNPGGPGGSGTAFVGTTGANISRIVGGSYDILGFDPRGVGASTPSSACFDSEAELRIWLLSAAHILPNLTDDSINLVRSRERAAAQVCAKALNGTGEEEAGGTAEDWGIGRFMSTASVATDMLRITEKLGQDKLLYWGFSYGTILGQYFAAMYPDKVGRMVIDGVCDANKYRSSIWNTNLVDYHRIVDSFYVFCHQAGPDKCTLYEPSVAAIGARVDAIFKAVEDEPVEIPFTDYGPTVLTKRTLYELAFIISYKPIVFFPYLADLLVAAERKNQTALATLMHKELPGFRCDCKQTPFWEATNSAFMAVGCGDGDPVEYNPETHRQNFAGMYEMAPTAAPFWDWHHLRCTEWRVRPKWRYTGPLAVEGTAHPMLLISPRYDTVCPLAHAQDVHTRYAGSALLVQDSYGHCSTSAPSLCTAKYLQAYFENGTLPEEGSVCKPDELPFVGMVNETRASMMSVEDNELLDAIRGLNDGIATFGV</sequence>
<feature type="domain" description="AB hydrolase-1" evidence="4">
    <location>
        <begin position="134"/>
        <end position="301"/>
    </location>
</feature>
<feature type="domain" description="Peptidase S33 tripeptidyl aminopeptidase-like C-terminal" evidence="5">
    <location>
        <begin position="472"/>
        <end position="575"/>
    </location>
</feature>
<dbReference type="PANTHER" id="PTHR43248">
    <property type="entry name" value="2-SUCCINYL-6-HYDROXY-2,4-CYCLOHEXADIENE-1-CARBOXYLATE SYNTHASE"/>
    <property type="match status" value="1"/>
</dbReference>
<dbReference type="Pfam" id="PF08386">
    <property type="entry name" value="Abhydrolase_4"/>
    <property type="match status" value="1"/>
</dbReference>
<accession>A0A165GKZ3</accession>
<evidence type="ECO:0000313" key="6">
    <source>
        <dbReference type="EMBL" id="KZT10495.1"/>
    </source>
</evidence>
<evidence type="ECO:0000256" key="2">
    <source>
        <dbReference type="ARBA" id="ARBA00022801"/>
    </source>
</evidence>
<dbReference type="Pfam" id="PF00561">
    <property type="entry name" value="Abhydrolase_1"/>
    <property type="match status" value="1"/>
</dbReference>
<comment type="similarity">
    <text evidence="1">Belongs to the peptidase S33 family.</text>
</comment>
<dbReference type="EMBL" id="KV427609">
    <property type="protein sequence ID" value="KZT10495.1"/>
    <property type="molecule type" value="Genomic_DNA"/>
</dbReference>
<dbReference type="OrthoDB" id="425534at2759"/>
<dbReference type="AlphaFoldDB" id="A0A165GKZ3"/>
<dbReference type="STRING" id="1314785.A0A165GKZ3"/>
<feature type="transmembrane region" description="Helical" evidence="3">
    <location>
        <begin position="32"/>
        <end position="53"/>
    </location>
</feature>
<dbReference type="GO" id="GO:0016787">
    <property type="term" value="F:hydrolase activity"/>
    <property type="evidence" value="ECO:0007669"/>
    <property type="project" value="UniProtKB-KW"/>
</dbReference>
<dbReference type="RefSeq" id="XP_040768235.1">
    <property type="nucleotide sequence ID" value="XM_040903886.1"/>
</dbReference>
<proteinExistence type="inferred from homology"/>
<gene>
    <name evidence="6" type="ORF">LAESUDRAFT_644920</name>
</gene>
<keyword evidence="2 6" id="KW-0378">Hydrolase</keyword>
<dbReference type="InterPro" id="IPR000073">
    <property type="entry name" value="AB_hydrolase_1"/>
</dbReference>
<dbReference type="InterPro" id="IPR051601">
    <property type="entry name" value="Serine_prot/Carboxylest_S33"/>
</dbReference>
<keyword evidence="7" id="KW-1185">Reference proteome</keyword>
<dbReference type="InterPro" id="IPR029058">
    <property type="entry name" value="AB_hydrolase_fold"/>
</dbReference>
<name>A0A165GKZ3_9APHY</name>
<evidence type="ECO:0000259" key="4">
    <source>
        <dbReference type="Pfam" id="PF00561"/>
    </source>
</evidence>
<dbReference type="PANTHER" id="PTHR43248:SF25">
    <property type="entry name" value="AB HYDROLASE-1 DOMAIN-CONTAINING PROTEIN-RELATED"/>
    <property type="match status" value="1"/>
</dbReference>